<evidence type="ECO:0000259" key="6">
    <source>
        <dbReference type="PROSITE" id="PS50089"/>
    </source>
</evidence>
<sequence length="574" mass="64362">MSSLPLNSTTLPIRSPTINAKEASVSILADEDGPLEATRDARRIVRLVQCPKCSYPLLSPVALPCGNSVCKACLPKEVHLRHNVSYPPNRSEGFSCPVPTCGGDHVLRDCGTDYVLKTITEMVQKAVGEYRITAEASDVLMLVEEQNEWAMTGVSSLQAKEVQPRLLPGGRLSATYTLAEMGELQYAFEVSYTPMSATNKRSEDLDFALLEHLKGALRDELDCQICRNIYLDPYTTTCGHTFCRKCIQSVLENTLFCPTCRRTQELATTIRSKNPPINLSLARIISGLCPEAMALRADISSLDEELDKPKLDTPLFICTLSFPEMPTFLHVFEPRYRLMVERAMQKDRRFGMILHNPTREPQGHLGRVHFYEYGTLLEIVSLQRLPDGRSLMETRGISKFKVLKHATLDGYIVGDIERVDDISIAEEEALEIRETTTTPGPSSSQVVSDAPPHHLKSSRDPQTSKADTAEAQRAEINTSSTQHLFEICSNFVKKMEGESAPWLHSRVYAVYGGPPDDPAIFPWWFANVLPLAEVEKYKLLQTSSVRERLKICALWARVIESQKWYVARHIFRGG</sequence>
<dbReference type="Proteomes" id="UP000184330">
    <property type="component" value="Unassembled WGS sequence"/>
</dbReference>
<dbReference type="InterPro" id="IPR013083">
    <property type="entry name" value="Znf_RING/FYVE/PHD"/>
</dbReference>
<keyword evidence="2 4" id="KW-0863">Zinc-finger</keyword>
<dbReference type="EMBL" id="FJOG01000013">
    <property type="protein sequence ID" value="CZR59208.1"/>
    <property type="molecule type" value="Genomic_DNA"/>
</dbReference>
<dbReference type="Gene3D" id="2.30.130.40">
    <property type="entry name" value="LON domain-like"/>
    <property type="match status" value="1"/>
</dbReference>
<evidence type="ECO:0000256" key="3">
    <source>
        <dbReference type="ARBA" id="ARBA00022833"/>
    </source>
</evidence>
<dbReference type="InterPro" id="IPR046336">
    <property type="entry name" value="Lon_prtase_N_sf"/>
</dbReference>
<feature type="region of interest" description="Disordered" evidence="5">
    <location>
        <begin position="433"/>
        <end position="476"/>
    </location>
</feature>
<protein>
    <submittedName>
        <fullName evidence="8">Related to ATP-dependent protease (CrgA)</fullName>
    </submittedName>
</protein>
<organism evidence="8 9">
    <name type="scientific">Phialocephala subalpina</name>
    <dbReference type="NCBI Taxonomy" id="576137"/>
    <lineage>
        <taxon>Eukaryota</taxon>
        <taxon>Fungi</taxon>
        <taxon>Dikarya</taxon>
        <taxon>Ascomycota</taxon>
        <taxon>Pezizomycotina</taxon>
        <taxon>Leotiomycetes</taxon>
        <taxon>Helotiales</taxon>
        <taxon>Mollisiaceae</taxon>
        <taxon>Phialocephala</taxon>
        <taxon>Phialocephala fortinii species complex</taxon>
    </lineage>
</organism>
<evidence type="ECO:0000259" key="7">
    <source>
        <dbReference type="PROSITE" id="PS51787"/>
    </source>
</evidence>
<evidence type="ECO:0000256" key="1">
    <source>
        <dbReference type="ARBA" id="ARBA00022723"/>
    </source>
</evidence>
<keyword evidence="8" id="KW-0378">Hydrolase</keyword>
<dbReference type="OrthoDB" id="264917at2759"/>
<dbReference type="InterPro" id="IPR001841">
    <property type="entry name" value="Znf_RING"/>
</dbReference>
<dbReference type="AlphaFoldDB" id="A0A1L7X2F5"/>
<dbReference type="InterPro" id="IPR003111">
    <property type="entry name" value="Lon_prtase_N"/>
</dbReference>
<gene>
    <name evidence="8" type="ORF">PAC_09100</name>
</gene>
<dbReference type="GO" id="GO:0008270">
    <property type="term" value="F:zinc ion binding"/>
    <property type="evidence" value="ECO:0007669"/>
    <property type="project" value="UniProtKB-KW"/>
</dbReference>
<evidence type="ECO:0000313" key="9">
    <source>
        <dbReference type="Proteomes" id="UP000184330"/>
    </source>
</evidence>
<dbReference type="Gene3D" id="1.20.58.1480">
    <property type="match status" value="1"/>
</dbReference>
<dbReference type="PANTHER" id="PTHR23327">
    <property type="entry name" value="RING FINGER PROTEIN 127"/>
    <property type="match status" value="1"/>
</dbReference>
<feature type="domain" description="RING-type" evidence="6">
    <location>
        <begin position="223"/>
        <end position="261"/>
    </location>
</feature>
<dbReference type="SMART" id="SM00184">
    <property type="entry name" value="RING"/>
    <property type="match status" value="2"/>
</dbReference>
<dbReference type="GO" id="GO:0008233">
    <property type="term" value="F:peptidase activity"/>
    <property type="evidence" value="ECO:0007669"/>
    <property type="project" value="UniProtKB-KW"/>
</dbReference>
<keyword evidence="3" id="KW-0862">Zinc</keyword>
<dbReference type="InterPro" id="IPR015947">
    <property type="entry name" value="PUA-like_sf"/>
</dbReference>
<keyword evidence="1" id="KW-0479">Metal-binding</keyword>
<dbReference type="PROSITE" id="PS51787">
    <property type="entry name" value="LON_N"/>
    <property type="match status" value="1"/>
</dbReference>
<keyword evidence="8" id="KW-0645">Protease</keyword>
<dbReference type="InterPro" id="IPR017907">
    <property type="entry name" value="Znf_RING_CS"/>
</dbReference>
<evidence type="ECO:0000256" key="4">
    <source>
        <dbReference type="PROSITE-ProRule" id="PRU00175"/>
    </source>
</evidence>
<evidence type="ECO:0000256" key="5">
    <source>
        <dbReference type="SAM" id="MobiDB-lite"/>
    </source>
</evidence>
<evidence type="ECO:0000256" key="2">
    <source>
        <dbReference type="ARBA" id="ARBA00022771"/>
    </source>
</evidence>
<dbReference type="STRING" id="576137.A0A1L7X2F5"/>
<dbReference type="GO" id="GO:0006508">
    <property type="term" value="P:proteolysis"/>
    <property type="evidence" value="ECO:0007669"/>
    <property type="project" value="UniProtKB-KW"/>
</dbReference>
<accession>A0A1L7X2F5</accession>
<dbReference type="Pfam" id="PF02190">
    <property type="entry name" value="LON_substr_bdg"/>
    <property type="match status" value="1"/>
</dbReference>
<reference evidence="8 9" key="1">
    <citation type="submission" date="2016-03" db="EMBL/GenBank/DDBJ databases">
        <authorList>
            <person name="Ploux O."/>
        </authorList>
    </citation>
    <scope>NUCLEOTIDE SEQUENCE [LARGE SCALE GENOMIC DNA]</scope>
    <source>
        <strain evidence="8 9">UAMH 11012</strain>
    </source>
</reference>
<keyword evidence="9" id="KW-1185">Reference proteome</keyword>
<dbReference type="SUPFAM" id="SSF88697">
    <property type="entry name" value="PUA domain-like"/>
    <property type="match status" value="1"/>
</dbReference>
<dbReference type="Pfam" id="PF13923">
    <property type="entry name" value="zf-C3HC4_2"/>
    <property type="match status" value="1"/>
</dbReference>
<evidence type="ECO:0000313" key="8">
    <source>
        <dbReference type="EMBL" id="CZR59208.1"/>
    </source>
</evidence>
<dbReference type="PROSITE" id="PS00518">
    <property type="entry name" value="ZF_RING_1"/>
    <property type="match status" value="1"/>
</dbReference>
<dbReference type="PANTHER" id="PTHR23327:SF42">
    <property type="entry name" value="LON PEPTIDASE N-TERMINAL DOMAIN AND RING FINGER PROTEIN C14F5.10C"/>
    <property type="match status" value="1"/>
</dbReference>
<feature type="compositionally biased region" description="Polar residues" evidence="5">
    <location>
        <begin position="435"/>
        <end position="447"/>
    </location>
</feature>
<dbReference type="SUPFAM" id="SSF57850">
    <property type="entry name" value="RING/U-box"/>
    <property type="match status" value="2"/>
</dbReference>
<proteinExistence type="predicted"/>
<name>A0A1L7X2F5_9HELO</name>
<feature type="domain" description="Lon N-terminal" evidence="7">
    <location>
        <begin position="299"/>
        <end position="560"/>
    </location>
</feature>
<dbReference type="Gene3D" id="3.30.40.10">
    <property type="entry name" value="Zinc/RING finger domain, C3HC4 (zinc finger)"/>
    <property type="match status" value="2"/>
</dbReference>
<dbReference type="GO" id="GO:0061630">
    <property type="term" value="F:ubiquitin protein ligase activity"/>
    <property type="evidence" value="ECO:0007669"/>
    <property type="project" value="TreeGrafter"/>
</dbReference>
<dbReference type="PROSITE" id="PS50089">
    <property type="entry name" value="ZF_RING_2"/>
    <property type="match status" value="1"/>
</dbReference>
<dbReference type="SMART" id="SM00464">
    <property type="entry name" value="LON"/>
    <property type="match status" value="1"/>
</dbReference>